<evidence type="ECO:0000256" key="7">
    <source>
        <dbReference type="ARBA" id="ARBA00048348"/>
    </source>
</evidence>
<dbReference type="EC" id="4.2.1.1" evidence="3 8"/>
<evidence type="ECO:0000313" key="10">
    <source>
        <dbReference type="EMBL" id="CAK8682792.1"/>
    </source>
</evidence>
<evidence type="ECO:0000256" key="4">
    <source>
        <dbReference type="ARBA" id="ARBA00022723"/>
    </source>
</evidence>
<dbReference type="PANTHER" id="PTHR18952:SF141">
    <property type="entry name" value="CARBONIC ANHYDRASE"/>
    <property type="match status" value="1"/>
</dbReference>
<feature type="domain" description="Alpha-carbonic anhydrase" evidence="9">
    <location>
        <begin position="3"/>
        <end position="260"/>
    </location>
</feature>
<gene>
    <name evidence="10" type="ORF">CVLEPA_LOCUS13574</name>
</gene>
<dbReference type="SUPFAM" id="SSF51069">
    <property type="entry name" value="Carbonic anhydrase"/>
    <property type="match status" value="1"/>
</dbReference>
<evidence type="ECO:0000256" key="1">
    <source>
        <dbReference type="ARBA" id="ARBA00001947"/>
    </source>
</evidence>
<comment type="similarity">
    <text evidence="2 8">Belongs to the alpha-carbonic anhydrase family.</text>
</comment>
<evidence type="ECO:0000256" key="6">
    <source>
        <dbReference type="ARBA" id="ARBA00023239"/>
    </source>
</evidence>
<evidence type="ECO:0000313" key="11">
    <source>
        <dbReference type="Proteomes" id="UP001642483"/>
    </source>
</evidence>
<dbReference type="Gene3D" id="3.10.200.10">
    <property type="entry name" value="Alpha carbonic anhydrase"/>
    <property type="match status" value="1"/>
</dbReference>
<organism evidence="10 11">
    <name type="scientific">Clavelina lepadiformis</name>
    <name type="common">Light-bulb sea squirt</name>
    <name type="synonym">Ascidia lepadiformis</name>
    <dbReference type="NCBI Taxonomy" id="159417"/>
    <lineage>
        <taxon>Eukaryota</taxon>
        <taxon>Metazoa</taxon>
        <taxon>Chordata</taxon>
        <taxon>Tunicata</taxon>
        <taxon>Ascidiacea</taxon>
        <taxon>Aplousobranchia</taxon>
        <taxon>Clavelinidae</taxon>
        <taxon>Clavelina</taxon>
    </lineage>
</organism>
<name>A0ABP0FT46_CLALP</name>
<dbReference type="PROSITE" id="PS00162">
    <property type="entry name" value="ALPHA_CA_1"/>
    <property type="match status" value="1"/>
</dbReference>
<dbReference type="InterPro" id="IPR001148">
    <property type="entry name" value="CA_dom"/>
</dbReference>
<sequence length="261" mass="29399">MAAHWGYTGEYGPNRWHLLYPAGKGRRQSPIDIDTSNMDKKVNYNLVAKYNPKEITSLNNNGHSVTFVAEGASSVISGDPLKNEHKLVQFHFHWGSEDNRGSEHTLNGKHYSAEVHLVHQNTKYPTFEKALDHGDGLCVVGAFLEVSDGIENPAYDKLTELLKTVQFKGEKHNFDGGFDAWSLLPESKTFVSCYDGSLTTPPLSECVQWVNLLEPVKISKKHIAAFRSLRMNAKGEKDLHLADNYRPVQELHGRCVCFHKH</sequence>
<keyword evidence="6 8" id="KW-0456">Lyase</keyword>
<comment type="catalytic activity">
    <reaction evidence="7 8">
        <text>hydrogencarbonate + H(+) = CO2 + H2O</text>
        <dbReference type="Rhea" id="RHEA:10748"/>
        <dbReference type="ChEBI" id="CHEBI:15377"/>
        <dbReference type="ChEBI" id="CHEBI:15378"/>
        <dbReference type="ChEBI" id="CHEBI:16526"/>
        <dbReference type="ChEBI" id="CHEBI:17544"/>
        <dbReference type="EC" id="4.2.1.1"/>
    </reaction>
</comment>
<dbReference type="PANTHER" id="PTHR18952">
    <property type="entry name" value="CARBONIC ANHYDRASE"/>
    <property type="match status" value="1"/>
</dbReference>
<evidence type="ECO:0000256" key="2">
    <source>
        <dbReference type="ARBA" id="ARBA00010718"/>
    </source>
</evidence>
<proteinExistence type="inferred from homology"/>
<dbReference type="Pfam" id="PF00194">
    <property type="entry name" value="Carb_anhydrase"/>
    <property type="match status" value="1"/>
</dbReference>
<keyword evidence="5 8" id="KW-0862">Zinc</keyword>
<dbReference type="Proteomes" id="UP001642483">
    <property type="component" value="Unassembled WGS sequence"/>
</dbReference>
<dbReference type="InterPro" id="IPR018338">
    <property type="entry name" value="Carbonic_anhydrase_a-class_CS"/>
</dbReference>
<reference evidence="10 11" key="1">
    <citation type="submission" date="2024-02" db="EMBL/GenBank/DDBJ databases">
        <authorList>
            <person name="Daric V."/>
            <person name="Darras S."/>
        </authorList>
    </citation>
    <scope>NUCLEOTIDE SEQUENCE [LARGE SCALE GENOMIC DNA]</scope>
</reference>
<dbReference type="PROSITE" id="PS51144">
    <property type="entry name" value="ALPHA_CA_2"/>
    <property type="match status" value="1"/>
</dbReference>
<evidence type="ECO:0000256" key="3">
    <source>
        <dbReference type="ARBA" id="ARBA00012925"/>
    </source>
</evidence>
<comment type="caution">
    <text evidence="10">The sequence shown here is derived from an EMBL/GenBank/DDBJ whole genome shotgun (WGS) entry which is preliminary data.</text>
</comment>
<accession>A0ABP0FT46</accession>
<evidence type="ECO:0000259" key="9">
    <source>
        <dbReference type="PROSITE" id="PS51144"/>
    </source>
</evidence>
<evidence type="ECO:0000256" key="5">
    <source>
        <dbReference type="ARBA" id="ARBA00022833"/>
    </source>
</evidence>
<dbReference type="SMART" id="SM01057">
    <property type="entry name" value="Carb_anhydrase"/>
    <property type="match status" value="1"/>
</dbReference>
<dbReference type="EMBL" id="CAWYQH010000096">
    <property type="protein sequence ID" value="CAK8682792.1"/>
    <property type="molecule type" value="Genomic_DNA"/>
</dbReference>
<keyword evidence="11" id="KW-1185">Reference proteome</keyword>
<evidence type="ECO:0000256" key="8">
    <source>
        <dbReference type="RuleBase" id="RU367011"/>
    </source>
</evidence>
<dbReference type="InterPro" id="IPR036398">
    <property type="entry name" value="CA_dom_sf"/>
</dbReference>
<comment type="function">
    <text evidence="8">Reversible hydration of carbon dioxide.</text>
</comment>
<comment type="cofactor">
    <cofactor evidence="1 8">
        <name>Zn(2+)</name>
        <dbReference type="ChEBI" id="CHEBI:29105"/>
    </cofactor>
</comment>
<keyword evidence="4 8" id="KW-0479">Metal-binding</keyword>
<protein>
    <recommendedName>
        <fullName evidence="3 8">Carbonic anhydrase</fullName>
        <ecNumber evidence="3 8">4.2.1.1</ecNumber>
    </recommendedName>
</protein>
<dbReference type="InterPro" id="IPR023561">
    <property type="entry name" value="Carbonic_anhydrase_a-class"/>
</dbReference>